<evidence type="ECO:0000256" key="5">
    <source>
        <dbReference type="ARBA" id="ARBA00023172"/>
    </source>
</evidence>
<evidence type="ECO:0000256" key="3">
    <source>
        <dbReference type="ARBA" id="ARBA00021840"/>
    </source>
</evidence>
<keyword evidence="8" id="KW-1185">Reference proteome</keyword>
<sequence>MDPIIVIFIIIATLFLGGAAGWFMASKFAQKGAETALQLRAMLDEMAAERDYVKDQLARLEAASEEKERGFERQLSQIKEAKDILATEFREISQKSLGEAQSQFLQRADERFHQAGEKNEERLKQLLGPVGDKLRAYEEQVGKVERERTEAYGNLTGLIDQMRQGQDRVQTEAAKLVNSLRNAPKARGRWGEQQLKNVLESCGLSEHIDFVTEASVTTSDGDRLRPDVIVKVPGGSSLVIDAKVSLNDYQDAFEAEDEDGRQIALARHCQSMKTHINALGNKSYQSQFDDAPDYVIMFVPGEHFLAAALDHQPDLWDFAFDKKVLLATPTNLVAIARTVAGVWRQENLAAEAKQIGALGKEMYDRLAVASKHLKNMGSGLSNAVNNYNKFVGSFERNLLSTGRKFAELNVETGKNEIIDVDEVEALPRYGMAEDEAIDTDRAEEGSLKLEATKKAKNIDDEPASLIHLSGD</sequence>
<dbReference type="AlphaFoldDB" id="A0A1L3JCH3"/>
<evidence type="ECO:0000256" key="2">
    <source>
        <dbReference type="ARBA" id="ARBA00009840"/>
    </source>
</evidence>
<evidence type="ECO:0000313" key="7">
    <source>
        <dbReference type="EMBL" id="APG62830.1"/>
    </source>
</evidence>
<dbReference type="PANTHER" id="PTHR30563:SF0">
    <property type="entry name" value="DNA RECOMBINATION PROTEIN RMUC"/>
    <property type="match status" value="1"/>
</dbReference>
<comment type="similarity">
    <text evidence="2">Belongs to the RmuC family.</text>
</comment>
<evidence type="ECO:0000256" key="1">
    <source>
        <dbReference type="ARBA" id="ARBA00003416"/>
    </source>
</evidence>
<keyword evidence="6" id="KW-0472">Membrane</keyword>
<evidence type="ECO:0000256" key="4">
    <source>
        <dbReference type="ARBA" id="ARBA00023054"/>
    </source>
</evidence>
<comment type="function">
    <text evidence="1">Involved in DNA recombination.</text>
</comment>
<proteinExistence type="inferred from homology"/>
<keyword evidence="5" id="KW-0233">DNA recombination</keyword>
<dbReference type="EMBL" id="CP018154">
    <property type="protein sequence ID" value="APG62830.1"/>
    <property type="molecule type" value="Genomic_DNA"/>
</dbReference>
<reference evidence="7 8" key="1">
    <citation type="submission" date="2016-11" db="EMBL/GenBank/DDBJ databases">
        <title>Sphingorhabdus sp. LPB0140, isolated from marine environment.</title>
        <authorList>
            <person name="Kim E."/>
            <person name="Yi H."/>
        </authorList>
    </citation>
    <scope>NUCLEOTIDE SEQUENCE [LARGE SCALE GENOMIC DNA]</scope>
    <source>
        <strain evidence="7 8">LPB0140</strain>
    </source>
</reference>
<keyword evidence="6" id="KW-0812">Transmembrane</keyword>
<organism evidence="7 8">
    <name type="scientific">Sphingorhabdus lutea</name>
    <dbReference type="NCBI Taxonomy" id="1913578"/>
    <lineage>
        <taxon>Bacteria</taxon>
        <taxon>Pseudomonadati</taxon>
        <taxon>Pseudomonadota</taxon>
        <taxon>Alphaproteobacteria</taxon>
        <taxon>Sphingomonadales</taxon>
        <taxon>Sphingomonadaceae</taxon>
        <taxon>Sphingorhabdus</taxon>
    </lineage>
</organism>
<gene>
    <name evidence="7" type="ORF">LPB140_08540</name>
</gene>
<dbReference type="Proteomes" id="UP000242561">
    <property type="component" value="Chromosome"/>
</dbReference>
<dbReference type="PANTHER" id="PTHR30563">
    <property type="entry name" value="DNA RECOMBINATION PROTEIN RMUC"/>
    <property type="match status" value="1"/>
</dbReference>
<name>A0A1L3JCH3_9SPHN</name>
<evidence type="ECO:0000313" key="8">
    <source>
        <dbReference type="Proteomes" id="UP000242561"/>
    </source>
</evidence>
<protein>
    <recommendedName>
        <fullName evidence="3">DNA recombination protein RmuC homolog</fullName>
    </recommendedName>
</protein>
<evidence type="ECO:0000256" key="6">
    <source>
        <dbReference type="SAM" id="Phobius"/>
    </source>
</evidence>
<dbReference type="STRING" id="1913578.LPB140_08540"/>
<keyword evidence="6" id="KW-1133">Transmembrane helix</keyword>
<dbReference type="Pfam" id="PF02646">
    <property type="entry name" value="RmuC"/>
    <property type="match status" value="1"/>
</dbReference>
<accession>A0A1L3JCH3</accession>
<keyword evidence="4" id="KW-0175">Coiled coil</keyword>
<dbReference type="GO" id="GO:0006310">
    <property type="term" value="P:DNA recombination"/>
    <property type="evidence" value="ECO:0007669"/>
    <property type="project" value="UniProtKB-KW"/>
</dbReference>
<dbReference type="KEGG" id="sphl:LPB140_08540"/>
<dbReference type="InterPro" id="IPR003798">
    <property type="entry name" value="DNA_recombination_RmuC"/>
</dbReference>
<feature type="transmembrane region" description="Helical" evidence="6">
    <location>
        <begin position="6"/>
        <end position="25"/>
    </location>
</feature>